<dbReference type="GO" id="GO:0008241">
    <property type="term" value="F:peptidyl-dipeptidase activity"/>
    <property type="evidence" value="ECO:0007669"/>
    <property type="project" value="InterPro"/>
</dbReference>
<dbReference type="SUPFAM" id="SSF55486">
    <property type="entry name" value="Metalloproteases ('zincins'), catalytic domain"/>
    <property type="match status" value="1"/>
</dbReference>
<feature type="binding site" evidence="7">
    <location>
        <position position="217"/>
    </location>
    <ligand>
        <name>chloride</name>
        <dbReference type="ChEBI" id="CHEBI:17996"/>
        <label>1</label>
    </ligand>
</feature>
<dbReference type="GO" id="GO:0006508">
    <property type="term" value="P:proteolysis"/>
    <property type="evidence" value="ECO:0007669"/>
    <property type="project" value="InterPro"/>
</dbReference>
<keyword evidence="1 11" id="KW-0732">Signal</keyword>
<evidence type="ECO:0000256" key="10">
    <source>
        <dbReference type="PIRSR" id="PIRSR601548-8"/>
    </source>
</evidence>
<feature type="active site" description="Proton donor 1" evidence="4">
    <location>
        <position position="508"/>
    </location>
</feature>
<evidence type="ECO:0000256" key="8">
    <source>
        <dbReference type="PIRSR" id="PIRSR601548-3"/>
    </source>
</evidence>
<dbReference type="GO" id="GO:0008237">
    <property type="term" value="F:metallopeptidase activity"/>
    <property type="evidence" value="ECO:0007669"/>
    <property type="project" value="InterPro"/>
</dbReference>
<dbReference type="PROSITE" id="PS52011">
    <property type="entry name" value="PEPTIDASE_M2"/>
    <property type="match status" value="1"/>
</dbReference>
<gene>
    <name evidence="12" type="ORF">IC614_04155</name>
</gene>
<accession>A0A7T2GKZ8</accession>
<feature type="binding site" evidence="10">
    <location>
        <position position="382"/>
    </location>
    <ligand>
        <name>Zn(2+)</name>
        <dbReference type="ChEBI" id="CHEBI:29105"/>
        <label>2</label>
        <note>catalytic</note>
    </ligand>
</feature>
<evidence type="ECO:0000313" key="12">
    <source>
        <dbReference type="EMBL" id="QPQ55790.1"/>
    </source>
</evidence>
<dbReference type="PRINTS" id="PR00791">
    <property type="entry name" value="PEPDIPTASEA"/>
</dbReference>
<dbReference type="KEGG" id="sflv:IC614_04155"/>
<feature type="signal peptide" evidence="11">
    <location>
        <begin position="1"/>
        <end position="17"/>
    </location>
</feature>
<evidence type="ECO:0000256" key="3">
    <source>
        <dbReference type="ARBA" id="ARBA00023180"/>
    </source>
</evidence>
<feature type="active site" description="Proton acceptor 1" evidence="4">
    <location>
        <position position="379"/>
    </location>
</feature>
<dbReference type="GO" id="GO:0016020">
    <property type="term" value="C:membrane"/>
    <property type="evidence" value="ECO:0007669"/>
    <property type="project" value="InterPro"/>
</dbReference>
<dbReference type="FunFam" id="1.10.1370.30:FF:000005">
    <property type="entry name" value="Angiotensin-converting enzyme"/>
    <property type="match status" value="1"/>
</dbReference>
<reference evidence="12 13" key="1">
    <citation type="submission" date="2020-11" db="EMBL/GenBank/DDBJ databases">
        <title>Genome seq and assembly of Sphingosinicella sp.</title>
        <authorList>
            <person name="Chhetri G."/>
        </authorList>
    </citation>
    <scope>NUCLEOTIDE SEQUENCE [LARGE SCALE GENOMIC DNA]</scope>
    <source>
        <strain evidence="12 13">UDD2</strain>
    </source>
</reference>
<evidence type="ECO:0000256" key="1">
    <source>
        <dbReference type="ARBA" id="ARBA00022729"/>
    </source>
</evidence>
<evidence type="ECO:0000256" key="5">
    <source>
        <dbReference type="PIRSR" id="PIRSR601548-10"/>
    </source>
</evidence>
<organism evidence="12 13">
    <name type="scientific">Allosphingosinicella flava</name>
    <dbReference type="NCBI Taxonomy" id="2771430"/>
    <lineage>
        <taxon>Bacteria</taxon>
        <taxon>Pseudomonadati</taxon>
        <taxon>Pseudomonadota</taxon>
        <taxon>Alphaproteobacteria</taxon>
        <taxon>Sphingomonadales</taxon>
        <taxon>Sphingomonadaceae</taxon>
        <taxon>Allosphingosinicella</taxon>
    </lineage>
</organism>
<dbReference type="InterPro" id="IPR001548">
    <property type="entry name" value="Peptidase_M2"/>
</dbReference>
<dbReference type="AlphaFoldDB" id="A0A7T2GKZ8"/>
<keyword evidence="8" id="KW-0479">Metal-binding</keyword>
<feature type="binding site" evidence="7">
    <location>
        <position position="517"/>
    </location>
    <ligand>
        <name>chloride</name>
        <dbReference type="ChEBI" id="CHEBI:17996"/>
        <label>1</label>
    </ligand>
</feature>
<feature type="disulfide bond" evidence="9">
    <location>
        <begin position="533"/>
        <end position="545"/>
    </location>
</feature>
<evidence type="ECO:0000256" key="2">
    <source>
        <dbReference type="ARBA" id="ARBA00023157"/>
    </source>
</evidence>
<feature type="active site" description="Proton acceptor 2" evidence="6">
    <location>
        <position position="379"/>
    </location>
</feature>
<feature type="binding site" evidence="10">
    <location>
        <position position="378"/>
    </location>
    <ligand>
        <name>Zn(2+)</name>
        <dbReference type="ChEBI" id="CHEBI:29105"/>
        <label>2</label>
        <note>catalytic</note>
    </ligand>
</feature>
<feature type="binding site" evidence="8">
    <location>
        <position position="382"/>
    </location>
    <ligand>
        <name>Zn(2+)</name>
        <dbReference type="ChEBI" id="CHEBI:29105"/>
        <label>1</label>
        <note>catalytic</note>
    </ligand>
</feature>
<dbReference type="Gene3D" id="1.10.1370.30">
    <property type="match status" value="2"/>
</dbReference>
<feature type="binding site" evidence="8">
    <location>
        <position position="378"/>
    </location>
    <ligand>
        <name>Zn(2+)</name>
        <dbReference type="ChEBI" id="CHEBI:29105"/>
        <label>1</label>
        <note>catalytic</note>
    </ligand>
</feature>
<dbReference type="CDD" id="cd06461">
    <property type="entry name" value="M2_ACE"/>
    <property type="match status" value="1"/>
</dbReference>
<dbReference type="RefSeq" id="WP_200972588.1">
    <property type="nucleotide sequence ID" value="NZ_CP065592.1"/>
</dbReference>
<name>A0A7T2GKZ8_9SPHN</name>
<evidence type="ECO:0000256" key="7">
    <source>
        <dbReference type="PIRSR" id="PIRSR601548-2"/>
    </source>
</evidence>
<feature type="disulfide bond" evidence="9">
    <location>
        <begin position="347"/>
        <end position="365"/>
    </location>
</feature>
<proteinExistence type="predicted"/>
<evidence type="ECO:0000313" key="13">
    <source>
        <dbReference type="Proteomes" id="UP000594873"/>
    </source>
</evidence>
<evidence type="ECO:0000256" key="6">
    <source>
        <dbReference type="PIRSR" id="PIRSR601548-11"/>
    </source>
</evidence>
<dbReference type="EMBL" id="CP065592">
    <property type="protein sequence ID" value="QPQ55790.1"/>
    <property type="molecule type" value="Genomic_DNA"/>
</dbReference>
<dbReference type="Proteomes" id="UP000594873">
    <property type="component" value="Chromosome"/>
</dbReference>
<feature type="active site" description="Proton donor 2" evidence="6">
    <location>
        <position position="508"/>
    </location>
</feature>
<dbReference type="PANTHER" id="PTHR10514">
    <property type="entry name" value="ANGIOTENSIN-CONVERTING ENZYME"/>
    <property type="match status" value="1"/>
</dbReference>
<dbReference type="Pfam" id="PF01401">
    <property type="entry name" value="Peptidase_M2"/>
    <property type="match status" value="1"/>
</dbReference>
<feature type="binding site" evidence="8">
    <location>
        <position position="406"/>
    </location>
    <ligand>
        <name>Zn(2+)</name>
        <dbReference type="ChEBI" id="CHEBI:29105"/>
        <label>1</label>
        <note>catalytic</note>
    </ligand>
</feature>
<feature type="binding site" evidence="10">
    <location>
        <position position="406"/>
    </location>
    <ligand>
        <name>Zn(2+)</name>
        <dbReference type="ChEBI" id="CHEBI:29105"/>
        <label>2</label>
        <note>catalytic</note>
    </ligand>
</feature>
<keyword evidence="3 5" id="KW-0325">Glycoprotein</keyword>
<keyword evidence="8" id="KW-0862">Zinc</keyword>
<feature type="glycosylation site" description="N-linked (GlcNAc...) asparagine; partial" evidence="5">
    <location>
        <position position="149"/>
    </location>
</feature>
<evidence type="ECO:0000256" key="11">
    <source>
        <dbReference type="SAM" id="SignalP"/>
    </source>
</evidence>
<protein>
    <submittedName>
        <fullName evidence="12">M2 family metallopeptidase</fullName>
    </submittedName>
</protein>
<sequence length="609" mass="67489">MKAAVSTLALATFLAFGAPAAAQQAAAQSAAPTVADADAFVARAEKELSGFSVISNRAQWVNNTYITDDTDALAAYFGTIGTEMSVKFANEAAKFNDVQGLSYDTKRKLDFLRGGLVLPAPTTPGAAAELNEIATRLNSTYGKGRGTLNGEVKTGNDLEELMGTVRDPEDLKEMWTSWHTNVGTPMRADYQRLVEIANQGAKELGFADTGAMWRSGYDMDPDAFAAMMDKLWGEVKPLYDDLHCYTRTKLNEKYGDAVQAKTGPIRADLLGNMWAQEWGNIYDIVAPKGAGDIGYDLTELLVSNNYDATKIVKTGEGFFSSLGFAPLPETFWQRSMITAPRDREVVCHASAWDVDNVDDLRIKMCTKVNATDFVTVHHELGHNYYQRAYNKQPYLYLNSANDGFHEAIGDTIALSVTPEYLTQIGLLNKSQVPSADKDIGLLLNQAMDKVAFLPFGLMVDKWRWGVFSGATSPANYNKSWNDLRLQYQGIVPPVERTEAQFDPGAKYHIPGNTPYARYFLARILQFQFYKAACDQAGWKGPLHRCSFYGNKEVGQKLNAMLEMGASRPWPEALQTFTGTKQMSGKAMLEYFRPLQGWLKQQNKGKQCGW</sequence>
<keyword evidence="13" id="KW-1185">Reference proteome</keyword>
<keyword evidence="2 9" id="KW-1015">Disulfide bond</keyword>
<dbReference type="PANTHER" id="PTHR10514:SF27">
    <property type="entry name" value="ANGIOTENSIN-CONVERTING ENZYME"/>
    <property type="match status" value="1"/>
</dbReference>
<evidence type="ECO:0000256" key="9">
    <source>
        <dbReference type="PIRSR" id="PIRSR601548-4"/>
    </source>
</evidence>
<feature type="chain" id="PRO_5032307382" evidence="11">
    <location>
        <begin position="18"/>
        <end position="609"/>
    </location>
</feature>
<evidence type="ECO:0000256" key="4">
    <source>
        <dbReference type="PIRSR" id="PIRSR601548-1"/>
    </source>
</evidence>